<evidence type="ECO:0000259" key="2">
    <source>
        <dbReference type="PROSITE" id="PS50110"/>
    </source>
</evidence>
<evidence type="ECO:0000313" key="4">
    <source>
        <dbReference type="Proteomes" id="UP001324380"/>
    </source>
</evidence>
<dbReference type="PANTHER" id="PTHR44520:SF2">
    <property type="entry name" value="RESPONSE REGULATOR RCP1"/>
    <property type="match status" value="1"/>
</dbReference>
<reference evidence="3 4" key="1">
    <citation type="submission" date="2023-11" db="EMBL/GenBank/DDBJ databases">
        <title>Analysis of the Genomes of Mucilaginibacter gossypii cycad 4 and M. sabulilitoris SNA2: microbes with the potential for plant growth promotion.</title>
        <authorList>
            <person name="Hirsch A.M."/>
            <person name="Humm E."/>
            <person name="Rubbi M."/>
            <person name="Del Vecchio G."/>
            <person name="Ha S.M."/>
            <person name="Pellegrini M."/>
            <person name="Gunsalus R.P."/>
        </authorList>
    </citation>
    <scope>NUCLEOTIDE SEQUENCE [LARGE SCALE GENOMIC DNA]</scope>
    <source>
        <strain evidence="3 4">SNA2</strain>
    </source>
</reference>
<dbReference type="Proteomes" id="UP001324380">
    <property type="component" value="Chromosome"/>
</dbReference>
<keyword evidence="4" id="KW-1185">Reference proteome</keyword>
<dbReference type="SUPFAM" id="SSF52172">
    <property type="entry name" value="CheY-like"/>
    <property type="match status" value="1"/>
</dbReference>
<protein>
    <submittedName>
        <fullName evidence="3">Response regulator</fullName>
    </submittedName>
</protein>
<dbReference type="Pfam" id="PF00072">
    <property type="entry name" value="Response_reg"/>
    <property type="match status" value="1"/>
</dbReference>
<accession>A0ABZ0TJR7</accession>
<name>A0ABZ0TJR7_9SPHI</name>
<proteinExistence type="predicted"/>
<dbReference type="PANTHER" id="PTHR44520">
    <property type="entry name" value="RESPONSE REGULATOR RCP1-RELATED"/>
    <property type="match status" value="1"/>
</dbReference>
<evidence type="ECO:0000256" key="1">
    <source>
        <dbReference type="PROSITE-ProRule" id="PRU00169"/>
    </source>
</evidence>
<evidence type="ECO:0000313" key="3">
    <source>
        <dbReference type="EMBL" id="WPU92438.1"/>
    </source>
</evidence>
<dbReference type="RefSeq" id="WP_321561600.1">
    <property type="nucleotide sequence ID" value="NZ_CP139558.1"/>
</dbReference>
<gene>
    <name evidence="3" type="ORF">SNE25_24225</name>
</gene>
<dbReference type="InterPro" id="IPR052893">
    <property type="entry name" value="TCS_response_regulator"/>
</dbReference>
<dbReference type="InterPro" id="IPR011006">
    <property type="entry name" value="CheY-like_superfamily"/>
</dbReference>
<feature type="domain" description="Response regulatory" evidence="2">
    <location>
        <begin position="3"/>
        <end position="130"/>
    </location>
</feature>
<feature type="modified residue" description="4-aspartylphosphate" evidence="1">
    <location>
        <position position="60"/>
    </location>
</feature>
<keyword evidence="1" id="KW-0597">Phosphoprotein</keyword>
<organism evidence="3 4">
    <name type="scientific">Mucilaginibacter sabulilitoris</name>
    <dbReference type="NCBI Taxonomy" id="1173583"/>
    <lineage>
        <taxon>Bacteria</taxon>
        <taxon>Pseudomonadati</taxon>
        <taxon>Bacteroidota</taxon>
        <taxon>Sphingobacteriia</taxon>
        <taxon>Sphingobacteriales</taxon>
        <taxon>Sphingobacteriaceae</taxon>
        <taxon>Mucilaginibacter</taxon>
    </lineage>
</organism>
<dbReference type="SMART" id="SM00448">
    <property type="entry name" value="REC"/>
    <property type="match status" value="1"/>
</dbReference>
<sequence length="130" mass="15414">MSRLIVLDDNQIELFIIKKMLMKYKAFDDTLYSTDGRNVLKFLQLNKLKESSLPELLFIDLHMPKLSGWHFLDRLKTFYPELQKQINVYIITSSVDPRDIRKMDNYPFVKSYLIKPLTGEVLESIVRDIN</sequence>
<dbReference type="Gene3D" id="3.40.50.2300">
    <property type="match status" value="1"/>
</dbReference>
<dbReference type="PROSITE" id="PS50110">
    <property type="entry name" value="RESPONSE_REGULATORY"/>
    <property type="match status" value="1"/>
</dbReference>
<dbReference type="EMBL" id="CP139558">
    <property type="protein sequence ID" value="WPU92438.1"/>
    <property type="molecule type" value="Genomic_DNA"/>
</dbReference>
<dbReference type="InterPro" id="IPR001789">
    <property type="entry name" value="Sig_transdc_resp-reg_receiver"/>
</dbReference>